<dbReference type="Proteomes" id="UP000268696">
    <property type="component" value="Chromosome"/>
</dbReference>
<dbReference type="AlphaFoldDB" id="A0A3G7U2T5"/>
<feature type="region of interest" description="Disordered" evidence="1">
    <location>
        <begin position="1"/>
        <end position="52"/>
    </location>
</feature>
<dbReference type="EMBL" id="CP027754">
    <property type="protein sequence ID" value="AZE53590.1"/>
    <property type="molecule type" value="Genomic_DNA"/>
</dbReference>
<protein>
    <submittedName>
        <fullName evidence="2">Uncharacterized protein</fullName>
    </submittedName>
</protein>
<evidence type="ECO:0000313" key="3">
    <source>
        <dbReference type="Proteomes" id="UP000268696"/>
    </source>
</evidence>
<gene>
    <name evidence="2" type="ORF">C4K03_1419</name>
</gene>
<proteinExistence type="predicted"/>
<sequence>MVAMARAHQALERQNAQEQARNNCPDDLADTSRSGAMITPPDEDTDRTIKYS</sequence>
<evidence type="ECO:0000256" key="1">
    <source>
        <dbReference type="SAM" id="MobiDB-lite"/>
    </source>
</evidence>
<evidence type="ECO:0000313" key="2">
    <source>
        <dbReference type="EMBL" id="AZE53590.1"/>
    </source>
</evidence>
<accession>A0A3G7U2T5</accession>
<reference evidence="2 3" key="1">
    <citation type="submission" date="2018-03" db="EMBL/GenBank/DDBJ databases">
        <title>Diversity of phytobeneficial traits revealed by whole-genome analysis of worldwide-isolated phenazine-producing Pseudomonas spp.</title>
        <authorList>
            <person name="Biessy A."/>
            <person name="Novinscak A."/>
            <person name="Blom J."/>
            <person name="Leger G."/>
            <person name="Thomashow L.S."/>
            <person name="Cazorla F.M."/>
            <person name="Josic D."/>
            <person name="Filion M."/>
        </authorList>
    </citation>
    <scope>NUCLEOTIDE SEQUENCE [LARGE SCALE GENOMIC DNA]</scope>
    <source>
        <strain evidence="2 3">30B</strain>
    </source>
</reference>
<organism evidence="2 3">
    <name type="scientific">Pseudomonas synxantha</name>
    <dbReference type="NCBI Taxonomy" id="47883"/>
    <lineage>
        <taxon>Bacteria</taxon>
        <taxon>Pseudomonadati</taxon>
        <taxon>Pseudomonadota</taxon>
        <taxon>Gammaproteobacteria</taxon>
        <taxon>Pseudomonadales</taxon>
        <taxon>Pseudomonadaceae</taxon>
        <taxon>Pseudomonas</taxon>
    </lineage>
</organism>
<name>A0A3G7U2T5_9PSED</name>
<feature type="compositionally biased region" description="Polar residues" evidence="1">
    <location>
        <begin position="12"/>
        <end position="22"/>
    </location>
</feature>